<dbReference type="Proteomes" id="UP000237966">
    <property type="component" value="Unassembled WGS sequence"/>
</dbReference>
<dbReference type="Gene3D" id="3.40.50.20">
    <property type="match status" value="1"/>
</dbReference>
<organism evidence="7 8">
    <name type="scientific">Rathayibacter toxicus</name>
    <dbReference type="NCBI Taxonomy" id="145458"/>
    <lineage>
        <taxon>Bacteria</taxon>
        <taxon>Bacillati</taxon>
        <taxon>Actinomycetota</taxon>
        <taxon>Actinomycetes</taxon>
        <taxon>Micrococcales</taxon>
        <taxon>Microbacteriaceae</taxon>
        <taxon>Rathayibacter</taxon>
    </lineage>
</organism>
<dbReference type="OrthoDB" id="24041at2"/>
<dbReference type="RefSeq" id="WP_051210046.1">
    <property type="nucleotide sequence ID" value="NZ_CP037977.1"/>
</dbReference>
<comment type="caution">
    <text evidence="7">The sequence shown here is derived from an EMBL/GenBank/DDBJ whole genome shotgun (WGS) entry which is preliminary data.</text>
</comment>
<dbReference type="PANTHER" id="PTHR43585">
    <property type="entry name" value="FUMIPYRROLE BIOSYNTHESIS PROTEIN C"/>
    <property type="match status" value="1"/>
</dbReference>
<sequence length="410" mass="44117">MHTLLVISGKRNVSDLLLRNPELGALSVITEAGHPDLYSDIERTELVADINDYAEVFATASRIHDQHPIDHVLAPYETGLPAGAYVRTLLGLPGLDFRTAVAFSNKYVMKRIAQRAGLPVTAHALAGSVERAYEVAAEFNYPVVLKPLYGGGSSGVVMCDDDADIQTWWHQYCGSSRGRTAIVEKKVEIIEEFHIDALVVDATIRFVVVSRYLESMLASASRRAPYASYQFPPGYGPSDELAKLHQRTVEALGLTDGVTHMEAFRTRDGWCISEIACRPGGGGVAAAILANHGVDLFAASIQMNIGRTPKKSIASTAPPGRFFGHTALAIKPGEVTRISTPDTFAALPEVVGVHLTAKKGDIFGNSFLSVSGAGFVQVTSETEAGVVAALRRVQDRHIIATRAHKPDDSS</sequence>
<keyword evidence="3" id="KW-0658">Purine biosynthesis</keyword>
<accession>A0A2S5Y6Y6</accession>
<dbReference type="InterPro" id="IPR013815">
    <property type="entry name" value="ATP_grasp_subdomain_1"/>
</dbReference>
<dbReference type="AlphaFoldDB" id="A0A2S5Y6Y6"/>
<evidence type="ECO:0000256" key="2">
    <source>
        <dbReference type="ARBA" id="ARBA00022741"/>
    </source>
</evidence>
<protein>
    <submittedName>
        <fullName evidence="7">ATP-grasp domain-containing protein</fullName>
    </submittedName>
</protein>
<evidence type="ECO:0000259" key="6">
    <source>
        <dbReference type="PROSITE" id="PS50975"/>
    </source>
</evidence>
<dbReference type="SUPFAM" id="SSF56059">
    <property type="entry name" value="Glutathione synthetase ATP-binding domain-like"/>
    <property type="match status" value="1"/>
</dbReference>
<evidence type="ECO:0000256" key="5">
    <source>
        <dbReference type="PROSITE-ProRule" id="PRU00409"/>
    </source>
</evidence>
<gene>
    <name evidence="7" type="ORF">C5C51_05280</name>
</gene>
<reference evidence="7 8" key="1">
    <citation type="submission" date="2018-02" db="EMBL/GenBank/DDBJ databases">
        <title>Bacteriophage NCPPB3778 and a type I-E CRISPR drive the evolution of the US Biological Select Agent, Rathayibacter toxicus.</title>
        <authorList>
            <person name="Davis E.W.II."/>
            <person name="Tabima J.F."/>
            <person name="Weisberg A.J."/>
            <person name="Lopes L.D."/>
            <person name="Wiseman M.S."/>
            <person name="Wiseman M.S."/>
            <person name="Pupko T."/>
            <person name="Belcher M.S."/>
            <person name="Sechler A.J."/>
            <person name="Tancos M.A."/>
            <person name="Schroeder B.K."/>
            <person name="Murray T.D."/>
            <person name="Luster D.G."/>
            <person name="Schneider W.L."/>
            <person name="Rogers E."/>
            <person name="Andreote F.D."/>
            <person name="Grunwald N.J."/>
            <person name="Putnam M.L."/>
            <person name="Chang J.H."/>
        </authorList>
    </citation>
    <scope>NUCLEOTIDE SEQUENCE [LARGE SCALE GENOMIC DNA]</scope>
    <source>
        <strain evidence="7 8">FH99</strain>
    </source>
</reference>
<dbReference type="Gene3D" id="3.30.1490.20">
    <property type="entry name" value="ATP-grasp fold, A domain"/>
    <property type="match status" value="1"/>
</dbReference>
<dbReference type="GO" id="GO:0006164">
    <property type="term" value="P:purine nucleotide biosynthetic process"/>
    <property type="evidence" value="ECO:0007669"/>
    <property type="project" value="UniProtKB-KW"/>
</dbReference>
<dbReference type="Gene3D" id="3.30.470.20">
    <property type="entry name" value="ATP-grasp fold, B domain"/>
    <property type="match status" value="1"/>
</dbReference>
<dbReference type="GO" id="GO:0016874">
    <property type="term" value="F:ligase activity"/>
    <property type="evidence" value="ECO:0007669"/>
    <property type="project" value="UniProtKB-KW"/>
</dbReference>
<name>A0A2S5Y6Y6_9MICO</name>
<proteinExistence type="predicted"/>
<dbReference type="Pfam" id="PF02222">
    <property type="entry name" value="ATP-grasp"/>
    <property type="match status" value="1"/>
</dbReference>
<evidence type="ECO:0000313" key="8">
    <source>
        <dbReference type="Proteomes" id="UP000237966"/>
    </source>
</evidence>
<keyword evidence="4 5" id="KW-0067">ATP-binding</keyword>
<evidence type="ECO:0000256" key="4">
    <source>
        <dbReference type="ARBA" id="ARBA00022840"/>
    </source>
</evidence>
<dbReference type="PROSITE" id="PS50975">
    <property type="entry name" value="ATP_GRASP"/>
    <property type="match status" value="1"/>
</dbReference>
<feature type="domain" description="ATP-grasp" evidence="6">
    <location>
        <begin position="110"/>
        <end position="305"/>
    </location>
</feature>
<dbReference type="PANTHER" id="PTHR43585:SF2">
    <property type="entry name" value="ATP-GRASP ENZYME FSQD"/>
    <property type="match status" value="1"/>
</dbReference>
<keyword evidence="1" id="KW-0436">Ligase</keyword>
<dbReference type="InterPro" id="IPR052032">
    <property type="entry name" value="ATP-dep_AA_Ligase"/>
</dbReference>
<dbReference type="GO" id="GO:0046872">
    <property type="term" value="F:metal ion binding"/>
    <property type="evidence" value="ECO:0007669"/>
    <property type="project" value="InterPro"/>
</dbReference>
<dbReference type="Pfam" id="PF18603">
    <property type="entry name" value="LAL_C2"/>
    <property type="match status" value="1"/>
</dbReference>
<dbReference type="EMBL" id="PSWU01000007">
    <property type="protein sequence ID" value="PPI15205.1"/>
    <property type="molecule type" value="Genomic_DNA"/>
</dbReference>
<evidence type="ECO:0000256" key="3">
    <source>
        <dbReference type="ARBA" id="ARBA00022755"/>
    </source>
</evidence>
<dbReference type="InterPro" id="IPR040570">
    <property type="entry name" value="LAL_C2"/>
</dbReference>
<keyword evidence="2 5" id="KW-0547">Nucleotide-binding</keyword>
<dbReference type="InterPro" id="IPR003135">
    <property type="entry name" value="ATP-grasp_carboxylate-amine"/>
</dbReference>
<evidence type="ECO:0000313" key="7">
    <source>
        <dbReference type="EMBL" id="PPI15205.1"/>
    </source>
</evidence>
<dbReference type="InterPro" id="IPR011761">
    <property type="entry name" value="ATP-grasp"/>
</dbReference>
<evidence type="ECO:0000256" key="1">
    <source>
        <dbReference type="ARBA" id="ARBA00022598"/>
    </source>
</evidence>
<dbReference type="GO" id="GO:0005524">
    <property type="term" value="F:ATP binding"/>
    <property type="evidence" value="ECO:0007669"/>
    <property type="project" value="UniProtKB-UniRule"/>
</dbReference>